<dbReference type="InterPro" id="IPR011622">
    <property type="entry name" value="7TMR_DISM_rcpt_extracell_dom2"/>
</dbReference>
<evidence type="ECO:0000259" key="2">
    <source>
        <dbReference type="PROSITE" id="PS50887"/>
    </source>
</evidence>
<accession>A0A4Z0BEC5</accession>
<dbReference type="EMBL" id="SMLK01000009">
    <property type="protein sequence ID" value="TFY97041.1"/>
    <property type="molecule type" value="Genomic_DNA"/>
</dbReference>
<keyword evidence="1" id="KW-1133">Transmembrane helix</keyword>
<protein>
    <submittedName>
        <fullName evidence="3">Diguanylate cyclase</fullName>
    </submittedName>
</protein>
<feature type="transmembrane region" description="Helical" evidence="1">
    <location>
        <begin position="354"/>
        <end position="372"/>
    </location>
</feature>
<dbReference type="Pfam" id="PF00990">
    <property type="entry name" value="GGDEF"/>
    <property type="match status" value="1"/>
</dbReference>
<dbReference type="Gene3D" id="3.30.70.270">
    <property type="match status" value="1"/>
</dbReference>
<feature type="transmembrane region" description="Helical" evidence="1">
    <location>
        <begin position="329"/>
        <end position="347"/>
    </location>
</feature>
<organism evidence="3 4">
    <name type="scientific">Ramlibacter humi</name>
    <dbReference type="NCBI Taxonomy" id="2530451"/>
    <lineage>
        <taxon>Bacteria</taxon>
        <taxon>Pseudomonadati</taxon>
        <taxon>Pseudomonadota</taxon>
        <taxon>Betaproteobacteria</taxon>
        <taxon>Burkholderiales</taxon>
        <taxon>Comamonadaceae</taxon>
        <taxon>Ramlibacter</taxon>
    </lineage>
</organism>
<dbReference type="Pfam" id="PF07695">
    <property type="entry name" value="7TMR-DISM_7TM"/>
    <property type="match status" value="1"/>
</dbReference>
<reference evidence="3 4" key="1">
    <citation type="submission" date="2019-03" db="EMBL/GenBank/DDBJ databases">
        <title>Ramlibacter sp. 18x22-1, whole genome shotgun sequence.</title>
        <authorList>
            <person name="Zhang X."/>
            <person name="Feng G."/>
            <person name="Zhu H."/>
        </authorList>
    </citation>
    <scope>NUCLEOTIDE SEQUENCE [LARGE SCALE GENOMIC DNA]</scope>
    <source>
        <strain evidence="3 4">18x22-1</strain>
    </source>
</reference>
<dbReference type="SUPFAM" id="SSF55073">
    <property type="entry name" value="Nucleotide cyclase"/>
    <property type="match status" value="1"/>
</dbReference>
<gene>
    <name evidence="3" type="ORF">EZ216_19445</name>
</gene>
<keyword evidence="4" id="KW-1185">Reference proteome</keyword>
<dbReference type="Proteomes" id="UP000297839">
    <property type="component" value="Unassembled WGS sequence"/>
</dbReference>
<dbReference type="Gene3D" id="2.60.40.2380">
    <property type="match status" value="1"/>
</dbReference>
<feature type="transmembrane region" description="Helical" evidence="1">
    <location>
        <begin position="384"/>
        <end position="406"/>
    </location>
</feature>
<keyword evidence="1" id="KW-0472">Membrane</keyword>
<feature type="transmembrane region" description="Helical" evidence="1">
    <location>
        <begin position="269"/>
        <end position="289"/>
    </location>
</feature>
<feature type="transmembrane region" description="Helical" evidence="1">
    <location>
        <begin position="205"/>
        <end position="225"/>
    </location>
</feature>
<dbReference type="InterPro" id="IPR029787">
    <property type="entry name" value="Nucleotide_cyclase"/>
</dbReference>
<dbReference type="PROSITE" id="PS50887">
    <property type="entry name" value="GGDEF"/>
    <property type="match status" value="1"/>
</dbReference>
<evidence type="ECO:0000313" key="3">
    <source>
        <dbReference type="EMBL" id="TFY97041.1"/>
    </source>
</evidence>
<dbReference type="AlphaFoldDB" id="A0A4Z0BEC5"/>
<comment type="caution">
    <text evidence="3">The sequence shown here is derived from an EMBL/GenBank/DDBJ whole genome shotgun (WGS) entry which is preliminary data.</text>
</comment>
<feature type="domain" description="GGDEF" evidence="2">
    <location>
        <begin position="452"/>
        <end position="585"/>
    </location>
</feature>
<keyword evidence="1" id="KW-0812">Transmembrane</keyword>
<evidence type="ECO:0000256" key="1">
    <source>
        <dbReference type="SAM" id="Phobius"/>
    </source>
</evidence>
<sequence>MRTVSGGPLLSFLPSRSNTRVARLLPWLALACLLLLAQVPAHARAILDLDVPEQPIQLRDWGDYVIDDAGGGPDEISALPTSSWRPTQPEAAYDLPAGKALWIRFTVPPAATAERWYLELPGAPVERATLYSRDEAQRWAGRAAGDLVPVAEWPVPHLNPVLPVNVSAEVPATYLLRIDNTGFFRGTLQFVSDGYMSRRDQSVSLMLGIYFGLAALFLVTALLGAAFMRDNVYVVTSAAVALMAFMQAADTGIGGLHLWPHAPAWNDVSRSVLLVLAAAGTAWSYAAILSLRDRSVRLHRLMLGMVLAALPVAIATGLLPAAWRIPLAGLYAVGAACSALACIVWAARRGDAQAPFLLVSLAPVLAGAVLPLGRAVGVLEPGFWATHSLQVGTAIQWPLVLLVLMVRGQFKRESIRRLRGISRRDPGTGLSNQLEFLERLSRMMARSKRMNYDSAVLLVDIVNAERLCNDYGQHLTQEVPLRVGMRLLTTARDIDSVARLSENRFGMLIEGPLGPDEVKQIGSRVVARCLMPVKKKPEGWVPHVHVAQALVPRDSGDAAQLVQRMDLLLASVPPDTRRAVFNLEPSAQEAQPEAA</sequence>
<name>A0A4Z0BEC5_9BURK</name>
<proteinExistence type="predicted"/>
<dbReference type="InterPro" id="IPR011623">
    <property type="entry name" value="7TMR_DISM_rcpt_extracell_dom1"/>
</dbReference>
<dbReference type="InterPro" id="IPR000160">
    <property type="entry name" value="GGDEF_dom"/>
</dbReference>
<feature type="transmembrane region" description="Helical" evidence="1">
    <location>
        <begin position="232"/>
        <end position="249"/>
    </location>
</feature>
<feature type="transmembrane region" description="Helical" evidence="1">
    <location>
        <begin position="301"/>
        <end position="323"/>
    </location>
</feature>
<dbReference type="InterPro" id="IPR043128">
    <property type="entry name" value="Rev_trsase/Diguanyl_cyclase"/>
</dbReference>
<dbReference type="OrthoDB" id="5289013at2"/>
<evidence type="ECO:0000313" key="4">
    <source>
        <dbReference type="Proteomes" id="UP000297839"/>
    </source>
</evidence>
<dbReference type="RefSeq" id="WP_135251456.1">
    <property type="nucleotide sequence ID" value="NZ_SMLK01000009.1"/>
</dbReference>
<dbReference type="SMART" id="SM00267">
    <property type="entry name" value="GGDEF"/>
    <property type="match status" value="1"/>
</dbReference>
<dbReference type="Pfam" id="PF07696">
    <property type="entry name" value="7TMR-DISMED2"/>
    <property type="match status" value="1"/>
</dbReference>